<dbReference type="PANTHER" id="PTHR44090">
    <property type="entry name" value="WD REPEAT-CONTAINING PROTEIN 61"/>
    <property type="match status" value="1"/>
</dbReference>
<dbReference type="VEuPathDB" id="CryptoDB:Vbra_11798"/>
<gene>
    <name evidence="5" type="ORF">Vbra_11798</name>
</gene>
<dbReference type="InterPro" id="IPR036322">
    <property type="entry name" value="WD40_repeat_dom_sf"/>
</dbReference>
<dbReference type="InterPro" id="IPR051510">
    <property type="entry name" value="SKI8"/>
</dbReference>
<feature type="compositionally biased region" description="Basic and acidic residues" evidence="4">
    <location>
        <begin position="485"/>
        <end position="505"/>
    </location>
</feature>
<keyword evidence="6" id="KW-1185">Reference proteome</keyword>
<dbReference type="Pfam" id="PF00400">
    <property type="entry name" value="WD40"/>
    <property type="match status" value="1"/>
</dbReference>
<dbReference type="PANTHER" id="PTHR44090:SF1">
    <property type="entry name" value="SUPERKILLER COMPLEX PROTEIN 8"/>
    <property type="match status" value="1"/>
</dbReference>
<accession>A0A0G4EHJ3</accession>
<reference evidence="5 6" key="1">
    <citation type="submission" date="2014-11" db="EMBL/GenBank/DDBJ databases">
        <authorList>
            <person name="Zhu J."/>
            <person name="Qi W."/>
            <person name="Song R."/>
        </authorList>
    </citation>
    <scope>NUCLEOTIDE SEQUENCE [LARGE SCALE GENOMIC DNA]</scope>
</reference>
<dbReference type="Proteomes" id="UP000041254">
    <property type="component" value="Unassembled WGS sequence"/>
</dbReference>
<name>A0A0G4EHJ3_VITBC</name>
<keyword evidence="2" id="KW-0677">Repeat</keyword>
<feature type="region of interest" description="Disordered" evidence="4">
    <location>
        <begin position="470"/>
        <end position="512"/>
    </location>
</feature>
<dbReference type="Gene3D" id="2.130.10.10">
    <property type="entry name" value="YVTN repeat-like/Quinoprotein amine dehydrogenase"/>
    <property type="match status" value="2"/>
</dbReference>
<keyword evidence="1 3" id="KW-0853">WD repeat</keyword>
<dbReference type="InterPro" id="IPR015943">
    <property type="entry name" value="WD40/YVTN_repeat-like_dom_sf"/>
</dbReference>
<dbReference type="SUPFAM" id="SSF50978">
    <property type="entry name" value="WD40 repeat-like"/>
    <property type="match status" value="1"/>
</dbReference>
<evidence type="ECO:0000313" key="6">
    <source>
        <dbReference type="Proteomes" id="UP000041254"/>
    </source>
</evidence>
<protein>
    <submittedName>
        <fullName evidence="5">Uncharacterized protein</fullName>
    </submittedName>
</protein>
<dbReference type="EMBL" id="CDMY01000227">
    <property type="protein sequence ID" value="CEL95368.1"/>
    <property type="molecule type" value="Genomic_DNA"/>
</dbReference>
<dbReference type="STRING" id="1169540.A0A0G4EHJ3"/>
<dbReference type="PhylomeDB" id="A0A0G4EHJ3"/>
<feature type="repeat" description="WD" evidence="3">
    <location>
        <begin position="389"/>
        <end position="420"/>
    </location>
</feature>
<dbReference type="PROSITE" id="PS50082">
    <property type="entry name" value="WD_REPEATS_2"/>
    <property type="match status" value="1"/>
</dbReference>
<evidence type="ECO:0000313" key="5">
    <source>
        <dbReference type="EMBL" id="CEL95368.1"/>
    </source>
</evidence>
<dbReference type="SMART" id="SM00320">
    <property type="entry name" value="WD40"/>
    <property type="match status" value="3"/>
</dbReference>
<evidence type="ECO:0000256" key="1">
    <source>
        <dbReference type="ARBA" id="ARBA00022574"/>
    </source>
</evidence>
<dbReference type="InParanoid" id="A0A0G4EHJ3"/>
<evidence type="ECO:0000256" key="3">
    <source>
        <dbReference type="PROSITE-ProRule" id="PRU00221"/>
    </source>
</evidence>
<dbReference type="GO" id="GO:0016593">
    <property type="term" value="C:Cdc73/Paf1 complex"/>
    <property type="evidence" value="ECO:0007669"/>
    <property type="project" value="TreeGrafter"/>
</dbReference>
<dbReference type="InterPro" id="IPR001680">
    <property type="entry name" value="WD40_rpt"/>
</dbReference>
<dbReference type="AlphaFoldDB" id="A0A0G4EHJ3"/>
<evidence type="ECO:0000256" key="2">
    <source>
        <dbReference type="ARBA" id="ARBA00022737"/>
    </source>
</evidence>
<proteinExistence type="predicted"/>
<organism evidence="5 6">
    <name type="scientific">Vitrella brassicaformis (strain CCMP3155)</name>
    <dbReference type="NCBI Taxonomy" id="1169540"/>
    <lineage>
        <taxon>Eukaryota</taxon>
        <taxon>Sar</taxon>
        <taxon>Alveolata</taxon>
        <taxon>Colpodellida</taxon>
        <taxon>Vitrellaceae</taxon>
        <taxon>Vitrella</taxon>
    </lineage>
</organism>
<sequence length="512" mass="56354">MSLLPFTGAMSLLKSLSFRTSCSPQYRAVHPLQCCPALRPSVPAPRAAGRKWSWASLLRWQPREEDRHDDRDVQVVQEAKVQYESVPSLACQQISLACLRSTVREFDLAYLGASTPLEAYAKPHSPVATLHRILFGHLAAITSLVFLTETDPPVRLYTTSIEGVAFLWDVERGIPLRHWRAGPIIGAELVCVDLSSPVVAFITADGNFHCVDVNRGDMINKLQLGGQLRCLAIDDVTGSYAFCGGLTGRVTAVRIALSPKGRHHTIRATLTKRISKGSLTCLSFVGGEGEHCISPGPFLIANTTDASLVIVDCVYQPLARRKDTTGERRRVWVLVDLIVRRRLELVQMRLPIRHTYTSYGGTYVVSASEDKTVTVYSLSLHGDLRCTSLQHHKSPVLSVALSPPSTLLVSGDTSGNLAFWRRLTFTQQTQSTCQSQHSLPTPILTGHSFSSPEAASTPFKGAYSCTEDESEHAVFVIGEAEPDDHEARRDGEGGEEGQRRRSRVEEVEDGWV</sequence>
<evidence type="ECO:0000256" key="4">
    <source>
        <dbReference type="SAM" id="MobiDB-lite"/>
    </source>
</evidence>
<dbReference type="PROSITE" id="PS50294">
    <property type="entry name" value="WD_REPEATS_REGION"/>
    <property type="match status" value="1"/>
</dbReference>